<keyword evidence="3 9" id="KW-0690">Ribosome biogenesis</keyword>
<dbReference type="GO" id="GO:0042254">
    <property type="term" value="P:ribosome biogenesis"/>
    <property type="evidence" value="ECO:0007669"/>
    <property type="project" value="UniProtKB-KW"/>
</dbReference>
<feature type="domain" description="EngA-type G" evidence="12">
    <location>
        <begin position="176"/>
        <end position="351"/>
    </location>
</feature>
<evidence type="ECO:0000256" key="8">
    <source>
        <dbReference type="ARBA" id="ARBA00053470"/>
    </source>
</evidence>
<proteinExistence type="inferred from homology"/>
<dbReference type="GO" id="GO:0005525">
    <property type="term" value="F:GTP binding"/>
    <property type="evidence" value="ECO:0007669"/>
    <property type="project" value="UniProtKB-UniRule"/>
</dbReference>
<dbReference type="FunFam" id="3.30.300.20:FF:000004">
    <property type="entry name" value="GTPase Der"/>
    <property type="match status" value="1"/>
</dbReference>
<dbReference type="CDD" id="cd01895">
    <property type="entry name" value="EngA2"/>
    <property type="match status" value="1"/>
</dbReference>
<dbReference type="GO" id="GO:0043022">
    <property type="term" value="F:ribosome binding"/>
    <property type="evidence" value="ECO:0007669"/>
    <property type="project" value="TreeGrafter"/>
</dbReference>
<keyword evidence="5 9" id="KW-0547">Nucleotide-binding</keyword>
<dbReference type="InterPro" id="IPR027417">
    <property type="entry name" value="P-loop_NTPase"/>
</dbReference>
<dbReference type="RefSeq" id="WP_011883904.1">
    <property type="nucleotide sequence ID" value="NC_023030.2"/>
</dbReference>
<evidence type="ECO:0000256" key="9">
    <source>
        <dbReference type="HAMAP-Rule" id="MF_00195"/>
    </source>
</evidence>
<dbReference type="InterPro" id="IPR032859">
    <property type="entry name" value="KH_dom-like"/>
</dbReference>
<dbReference type="PANTHER" id="PTHR43834:SF6">
    <property type="entry name" value="GTPASE DER"/>
    <property type="match status" value="1"/>
</dbReference>
<dbReference type="PROSITE" id="PS51712">
    <property type="entry name" value="G_ENGA"/>
    <property type="match status" value="2"/>
</dbReference>
<name>A0A0F6CK51_MYCGL</name>
<dbReference type="CDD" id="cd01894">
    <property type="entry name" value="EngA1"/>
    <property type="match status" value="1"/>
</dbReference>
<dbReference type="AlphaFoldDB" id="A0A0F6CK51"/>
<dbReference type="Gene3D" id="3.40.50.300">
    <property type="entry name" value="P-loop containing nucleotide triphosphate hydrolases"/>
    <property type="match status" value="2"/>
</dbReference>
<keyword evidence="4 11" id="KW-0677">Repeat</keyword>
<dbReference type="NCBIfam" id="TIGR03594">
    <property type="entry name" value="GTPase_EngA"/>
    <property type="match status" value="1"/>
</dbReference>
<keyword evidence="6 9" id="KW-0342">GTP-binding</keyword>
<dbReference type="InterPro" id="IPR005225">
    <property type="entry name" value="Small_GTP-bd"/>
</dbReference>
<dbReference type="InterPro" id="IPR006073">
    <property type="entry name" value="GTP-bd"/>
</dbReference>
<feature type="binding site" evidence="9">
    <location>
        <begin position="294"/>
        <end position="297"/>
    </location>
    <ligand>
        <name>GTP</name>
        <dbReference type="ChEBI" id="CHEBI:37565"/>
        <label>2</label>
    </ligand>
</feature>
<feature type="binding site" evidence="9">
    <location>
        <begin position="8"/>
        <end position="15"/>
    </location>
    <ligand>
        <name>GTP</name>
        <dbReference type="ChEBI" id="CHEBI:37565"/>
        <label>1</label>
    </ligand>
</feature>
<feature type="binding site" evidence="9">
    <location>
        <begin position="229"/>
        <end position="233"/>
    </location>
    <ligand>
        <name>GTP</name>
        <dbReference type="ChEBI" id="CHEBI:37565"/>
        <label>2</label>
    </ligand>
</feature>
<evidence type="ECO:0000256" key="4">
    <source>
        <dbReference type="ARBA" id="ARBA00022737"/>
    </source>
</evidence>
<dbReference type="SUPFAM" id="SSF52540">
    <property type="entry name" value="P-loop containing nucleoside triphosphate hydrolases"/>
    <property type="match status" value="2"/>
</dbReference>
<dbReference type="NCBIfam" id="TIGR00231">
    <property type="entry name" value="small_GTP"/>
    <property type="match status" value="2"/>
</dbReference>
<dbReference type="InterPro" id="IPR015946">
    <property type="entry name" value="KH_dom-like_a/b"/>
</dbReference>
<organism evidence="13 14">
    <name type="scientific">Mycoplasmoides gallisepticum S6</name>
    <dbReference type="NCBI Taxonomy" id="1006581"/>
    <lineage>
        <taxon>Bacteria</taxon>
        <taxon>Bacillati</taxon>
        <taxon>Mycoplasmatota</taxon>
        <taxon>Mycoplasmoidales</taxon>
        <taxon>Mycoplasmoidaceae</taxon>
        <taxon>Mycoplasmoides</taxon>
    </lineage>
</organism>
<evidence type="ECO:0000313" key="14">
    <source>
        <dbReference type="Proteomes" id="UP000018735"/>
    </source>
</evidence>
<protein>
    <recommendedName>
        <fullName evidence="2 9">GTPase Der</fullName>
    </recommendedName>
    <alternativeName>
        <fullName evidence="7 9">GTP-binding protein EngA</fullName>
    </alternativeName>
</protein>
<feature type="binding site" evidence="9">
    <location>
        <begin position="118"/>
        <end position="121"/>
    </location>
    <ligand>
        <name>GTP</name>
        <dbReference type="ChEBI" id="CHEBI:37565"/>
        <label>1</label>
    </ligand>
</feature>
<evidence type="ECO:0000256" key="5">
    <source>
        <dbReference type="ARBA" id="ARBA00022741"/>
    </source>
</evidence>
<comment type="similarity">
    <text evidence="1 9 10 11">Belongs to the TRAFAC class TrmE-Era-EngA-EngB-Septin-like GTPase superfamily. EngA (Der) GTPase family.</text>
</comment>
<reference evidence="13 14" key="1">
    <citation type="journal article" date="2011" name="PLoS ONE">
        <title>Core proteome of the minimal cell: comparative proteomics of three mollicute species.</title>
        <authorList>
            <person name="Fisunov G.Y."/>
            <person name="Alexeev D.G."/>
            <person name="Bazaleev N.A."/>
            <person name="Ladygina V.G."/>
            <person name="Galyamina M.A."/>
            <person name="Kondratov I.G."/>
            <person name="Zhukova N.A."/>
            <person name="Serebryakova M.V."/>
            <person name="Demina I.A."/>
            <person name="Govorun V.M."/>
        </authorList>
    </citation>
    <scope>NUCLEOTIDE SEQUENCE [LARGE SCALE GENOMIC DNA]</scope>
    <source>
        <strain evidence="13 14">S6</strain>
    </source>
</reference>
<dbReference type="InterPro" id="IPR031166">
    <property type="entry name" value="G_ENGA"/>
</dbReference>
<evidence type="ECO:0000256" key="2">
    <source>
        <dbReference type="ARBA" id="ARBA00020953"/>
    </source>
</evidence>
<dbReference type="Pfam" id="PF01926">
    <property type="entry name" value="MMR_HSR1"/>
    <property type="match status" value="2"/>
</dbReference>
<dbReference type="PIRSF" id="PIRSF006485">
    <property type="entry name" value="GTP-binding_EngA"/>
    <property type="match status" value="1"/>
</dbReference>
<dbReference type="FunFam" id="3.40.50.300:FF:000040">
    <property type="entry name" value="GTPase Der"/>
    <property type="match status" value="1"/>
</dbReference>
<feature type="binding site" evidence="9">
    <location>
        <begin position="55"/>
        <end position="59"/>
    </location>
    <ligand>
        <name>GTP</name>
        <dbReference type="ChEBI" id="CHEBI:37565"/>
        <label>1</label>
    </ligand>
</feature>
<dbReference type="KEGG" id="mgz:GCW_00890"/>
<comment type="function">
    <text evidence="8 9 11">GTPase that plays an essential role in the late steps of ribosome biogenesis.</text>
</comment>
<comment type="subunit">
    <text evidence="9">Associates with the 50S ribosomal subunit.</text>
</comment>
<dbReference type="PRINTS" id="PR00449">
    <property type="entry name" value="RASTRNSFRMNG"/>
</dbReference>
<dbReference type="FunFam" id="3.40.50.300:FF:000057">
    <property type="entry name" value="GTPase Der"/>
    <property type="match status" value="1"/>
</dbReference>
<gene>
    <name evidence="9 13" type="primary">der</name>
    <name evidence="13" type="ORF">GCW_00890</name>
</gene>
<dbReference type="HOGENOM" id="CLU_016077_6_2_14"/>
<dbReference type="Pfam" id="PF14714">
    <property type="entry name" value="KH_dom-like"/>
    <property type="match status" value="1"/>
</dbReference>
<dbReference type="HAMAP" id="MF_00195">
    <property type="entry name" value="GTPase_Der"/>
    <property type="match status" value="1"/>
</dbReference>
<feature type="domain" description="EngA-type G" evidence="12">
    <location>
        <begin position="2"/>
        <end position="167"/>
    </location>
</feature>
<dbReference type="Gene3D" id="3.30.300.20">
    <property type="match status" value="1"/>
</dbReference>
<accession>A0A0F6CK51</accession>
<dbReference type="PANTHER" id="PTHR43834">
    <property type="entry name" value="GTPASE DER"/>
    <property type="match status" value="1"/>
</dbReference>
<dbReference type="eggNOG" id="COG1160">
    <property type="taxonomic scope" value="Bacteria"/>
</dbReference>
<evidence type="ECO:0000313" key="13">
    <source>
        <dbReference type="EMBL" id="AHB99473.1"/>
    </source>
</evidence>
<feature type="binding site" evidence="9">
    <location>
        <begin position="182"/>
        <end position="189"/>
    </location>
    <ligand>
        <name>GTP</name>
        <dbReference type="ChEBI" id="CHEBI:37565"/>
        <label>2</label>
    </ligand>
</feature>
<evidence type="ECO:0000259" key="12">
    <source>
        <dbReference type="PROSITE" id="PS51712"/>
    </source>
</evidence>
<evidence type="ECO:0000256" key="7">
    <source>
        <dbReference type="ARBA" id="ARBA00032345"/>
    </source>
</evidence>
<dbReference type="Proteomes" id="UP000018735">
    <property type="component" value="Chromosome"/>
</dbReference>
<evidence type="ECO:0000256" key="10">
    <source>
        <dbReference type="PROSITE-ProRule" id="PRU01049"/>
    </source>
</evidence>
<evidence type="ECO:0000256" key="11">
    <source>
        <dbReference type="RuleBase" id="RU004481"/>
    </source>
</evidence>
<evidence type="ECO:0000256" key="6">
    <source>
        <dbReference type="ARBA" id="ARBA00023134"/>
    </source>
</evidence>
<dbReference type="EMBL" id="CP006916">
    <property type="protein sequence ID" value="AHB99473.1"/>
    <property type="molecule type" value="Genomic_DNA"/>
</dbReference>
<evidence type="ECO:0000256" key="1">
    <source>
        <dbReference type="ARBA" id="ARBA00008279"/>
    </source>
</evidence>
<dbReference type="InterPro" id="IPR016484">
    <property type="entry name" value="GTPase_Der"/>
</dbReference>
<evidence type="ECO:0000256" key="3">
    <source>
        <dbReference type="ARBA" id="ARBA00022517"/>
    </source>
</evidence>
<sequence length="456" mass="52015">MLKVAIVGKPNVGKSTLFNRLIKNRIAIVDDTPGITRDRIFGDVEWLTKRFQIIDTGGLTTESDIFQRAIEQQVQFAIDEADIILFVCSYKEGINADDHYAAKLLKKHKNKKIIFVLNKIENQNKDQLNLSSYFSLGFGKPMIISAEHAIGIGDLLDEIIRLKNQFANKKEQELVATFCIIGKPNVGKSSLLNQLLKKERVLVSDIPGTTRDAIDATFSYNKELYKVIDTAGIRRKGKIATRIEKFSVQRTQQAISRSKMILLMLDGSVDLSEQDEVIGGLCYEANLPTIIVVNKWDLVKKDDKTMELFKKQIRSKFKYLPWSPIIFISAKANLRIDTIFQTIKLIQAQLKIKISTSLLNDVVQKAHMINQPPIFNGNRLSITYTTQAQGQIPTFVLFCNNPDYLHFSYARYLENKIREAFGLSYVPITLYFKSKNARNRKLSKDVKFKQTGYDLE</sequence>